<dbReference type="InterPro" id="IPR001208">
    <property type="entry name" value="MCM_dom"/>
</dbReference>
<keyword evidence="2 11" id="KW-0235">DNA replication</keyword>
<evidence type="ECO:0000256" key="9">
    <source>
        <dbReference type="ARBA" id="ARBA00023306"/>
    </source>
</evidence>
<dbReference type="EC" id="3.6.4.12" evidence="11"/>
<evidence type="ECO:0000256" key="8">
    <source>
        <dbReference type="ARBA" id="ARBA00023242"/>
    </source>
</evidence>
<dbReference type="AlphaFoldDB" id="A0A0N4UCG6"/>
<reference evidence="13 15" key="2">
    <citation type="submission" date="2018-11" db="EMBL/GenBank/DDBJ databases">
        <authorList>
            <consortium name="Pathogen Informatics"/>
        </authorList>
    </citation>
    <scope>NUCLEOTIDE SEQUENCE [LARGE SCALE GENOMIC DNA]</scope>
</reference>
<comment type="function">
    <text evidence="11">Acts as component of the MCM2-7 complex (MCM complex) which is the replicative helicase essential for 'once per cell cycle' DNA replication initiation and elongation in eukaryotic cells. The active ATPase sites in the MCM2-7 ring are formed through the interaction surfaces of two neighboring subunits such that a critical structure of a conserved arginine finger motif is provided in trans relative to the ATP-binding site of the Walker A box of the adjacent subunit. The six ATPase active sites, however, are likely to contribute differentially to the complex helicase activity.</text>
</comment>
<evidence type="ECO:0000256" key="11">
    <source>
        <dbReference type="RuleBase" id="RU365012"/>
    </source>
</evidence>
<keyword evidence="3 10" id="KW-0547">Nucleotide-binding</keyword>
<keyword evidence="6 10" id="KW-0067">ATP-binding</keyword>
<dbReference type="SMART" id="SM00350">
    <property type="entry name" value="MCM"/>
    <property type="match status" value="1"/>
</dbReference>
<keyword evidence="7 10" id="KW-0238">DNA-binding</keyword>
<evidence type="ECO:0000256" key="1">
    <source>
        <dbReference type="ARBA" id="ARBA00004123"/>
    </source>
</evidence>
<keyword evidence="9 11" id="KW-0131">Cell cycle</keyword>
<protein>
    <recommendedName>
        <fullName evidence="11">DNA replication licensing factor MCM7</fullName>
        <ecNumber evidence="11">3.6.4.12</ecNumber>
    </recommendedName>
</protein>
<dbReference type="GO" id="GO:0005634">
    <property type="term" value="C:nucleus"/>
    <property type="evidence" value="ECO:0007669"/>
    <property type="project" value="UniProtKB-SubCell"/>
</dbReference>
<dbReference type="PANTHER" id="PTHR11630">
    <property type="entry name" value="DNA REPLICATION LICENSING FACTOR MCM FAMILY MEMBER"/>
    <property type="match status" value="1"/>
</dbReference>
<dbReference type="GO" id="GO:0017116">
    <property type="term" value="F:single-stranded DNA helicase activity"/>
    <property type="evidence" value="ECO:0007669"/>
    <property type="project" value="TreeGrafter"/>
</dbReference>
<dbReference type="FunFam" id="2.20.28.10:FF:000004">
    <property type="entry name" value="DNA replication licensing factor MCM7"/>
    <property type="match status" value="1"/>
</dbReference>
<evidence type="ECO:0000256" key="10">
    <source>
        <dbReference type="RuleBase" id="RU004070"/>
    </source>
</evidence>
<dbReference type="Gene3D" id="2.40.50.140">
    <property type="entry name" value="Nucleic acid-binding proteins"/>
    <property type="match status" value="1"/>
</dbReference>
<dbReference type="OrthoDB" id="3207464at2759"/>
<evidence type="ECO:0000256" key="7">
    <source>
        <dbReference type="ARBA" id="ARBA00023125"/>
    </source>
</evidence>
<dbReference type="PROSITE" id="PS00847">
    <property type="entry name" value="MCM_1"/>
    <property type="match status" value="1"/>
</dbReference>
<keyword evidence="15" id="KW-1185">Reference proteome</keyword>
<dbReference type="GO" id="GO:0003697">
    <property type="term" value="F:single-stranded DNA binding"/>
    <property type="evidence" value="ECO:0007669"/>
    <property type="project" value="TreeGrafter"/>
</dbReference>
<dbReference type="FunFam" id="3.40.50.300:FF:000826">
    <property type="entry name" value="Replicative DNA helicase Mcm"/>
    <property type="match status" value="1"/>
</dbReference>
<dbReference type="InterPro" id="IPR041562">
    <property type="entry name" value="MCM_lid"/>
</dbReference>
<evidence type="ECO:0000256" key="2">
    <source>
        <dbReference type="ARBA" id="ARBA00022705"/>
    </source>
</evidence>
<keyword evidence="4 11" id="KW-0378">Hydrolase</keyword>
<dbReference type="GO" id="GO:0006270">
    <property type="term" value="P:DNA replication initiation"/>
    <property type="evidence" value="ECO:0007669"/>
    <property type="project" value="InterPro"/>
</dbReference>
<dbReference type="Pfam" id="PF00493">
    <property type="entry name" value="MCM"/>
    <property type="match status" value="1"/>
</dbReference>
<sequence>MYEYNPELCAAIYGNVKRYQLLFEEVIDDFITEYLGDDPMPVCDALDAFIFQRLYMDRVRKEQEEKRKISVKELRKNYPPQLMRRFEIIFQARGMDKTLSVRDVKSMHVGKLVTVSGVVIRSTEVKPMASVITYTCDTCACETYQPVIGPSFIPVAMCPSQDCIQSKANGRLQMQIRGSKFIKFQELRIQEINEQVPVGNVPRSVIVHILGEVTRHCVPGDHVRITGVFIPLLRPGFKQHTGGLITDIYLEAHTIQNVNMEIELAAQDNFYELMARSIAPEIYGYLDIKKSLLLALVGGIDRTVSSMKVRGCINILLMGDPGVAKSQLLSYVDRLAFRSQYTTGRGSSGVGLTAAVMKDPVTKEMVLEGGALVLADQGVCCIDEFDKMLEGDRTAIHEVMEQQTISIAKAGIMTTLNARVSIIAAANPAYGRYNPKKSIEQNVDLPAALLSRFDLIWLIQDKPNRDNDLRLAEHITFVHMKGREPEEAEFKPLDMRLMRRYIASCKRRNPLLEPKLKERLVEKYIEIRREARVNKDSMFTSPRSLLAVIRMATALARLRLSQIVHLSDVEEAIRLFEACKSSLRTEKQQQLEQILPIDKAFGIMRELYFRKIEGKDPTPIRLYDVITECSKKGIDEEMTRACIETYKASGVIVVDPVEGLLFSMS</sequence>
<feature type="domain" description="MCM C-terminal AAA(+) ATPase" evidence="12">
    <location>
        <begin position="270"/>
        <end position="475"/>
    </location>
</feature>
<dbReference type="Proteomes" id="UP000274756">
    <property type="component" value="Unassembled WGS sequence"/>
</dbReference>
<dbReference type="InterPro" id="IPR018525">
    <property type="entry name" value="MCM_CS"/>
</dbReference>
<dbReference type="SUPFAM" id="SSF52540">
    <property type="entry name" value="P-loop containing nucleoside triphosphate hydrolases"/>
    <property type="match status" value="1"/>
</dbReference>
<evidence type="ECO:0000256" key="5">
    <source>
        <dbReference type="ARBA" id="ARBA00022806"/>
    </source>
</evidence>
<dbReference type="GO" id="GO:0000727">
    <property type="term" value="P:double-strand break repair via break-induced replication"/>
    <property type="evidence" value="ECO:0007669"/>
    <property type="project" value="TreeGrafter"/>
</dbReference>
<comment type="similarity">
    <text evidence="10">Belongs to the MCM family.</text>
</comment>
<gene>
    <name evidence="11" type="primary">MCM7</name>
    <name evidence="13" type="ORF">DME_LOCUS8760</name>
</gene>
<keyword evidence="8 11" id="KW-0539">Nucleus</keyword>
<evidence type="ECO:0000313" key="16">
    <source>
        <dbReference type="WBParaSite" id="DME_0000496101-mRNA-1"/>
    </source>
</evidence>
<keyword evidence="5 11" id="KW-0347">Helicase</keyword>
<name>A0A0N4UCG6_DRAME</name>
<dbReference type="InterPro" id="IPR033762">
    <property type="entry name" value="MCM_OB"/>
</dbReference>
<dbReference type="GO" id="GO:0042555">
    <property type="term" value="C:MCM complex"/>
    <property type="evidence" value="ECO:0007669"/>
    <property type="project" value="InterPro"/>
</dbReference>
<evidence type="ECO:0000256" key="3">
    <source>
        <dbReference type="ARBA" id="ARBA00022741"/>
    </source>
</evidence>
<dbReference type="GO" id="GO:0016787">
    <property type="term" value="F:hydrolase activity"/>
    <property type="evidence" value="ECO:0007669"/>
    <property type="project" value="UniProtKB-KW"/>
</dbReference>
<accession>A0A0N4UCG6</accession>
<dbReference type="Proteomes" id="UP000038040">
    <property type="component" value="Unplaced"/>
</dbReference>
<evidence type="ECO:0000313" key="13">
    <source>
        <dbReference type="EMBL" id="VDN58787.1"/>
    </source>
</evidence>
<proteinExistence type="inferred from homology"/>
<evidence type="ECO:0000256" key="4">
    <source>
        <dbReference type="ARBA" id="ARBA00022801"/>
    </source>
</evidence>
<dbReference type="STRING" id="318479.A0A0N4UCG6"/>
<dbReference type="GO" id="GO:0005524">
    <property type="term" value="F:ATP binding"/>
    <property type="evidence" value="ECO:0007669"/>
    <property type="project" value="UniProtKB-KW"/>
</dbReference>
<dbReference type="InterPro" id="IPR031327">
    <property type="entry name" value="MCM"/>
</dbReference>
<dbReference type="PANTHER" id="PTHR11630:SF26">
    <property type="entry name" value="DNA REPLICATION LICENSING FACTOR MCM7"/>
    <property type="match status" value="1"/>
</dbReference>
<dbReference type="SUPFAM" id="SSF50249">
    <property type="entry name" value="Nucleic acid-binding proteins"/>
    <property type="match status" value="1"/>
</dbReference>
<dbReference type="InterPro" id="IPR008050">
    <property type="entry name" value="MCM7"/>
</dbReference>
<dbReference type="InterPro" id="IPR027417">
    <property type="entry name" value="P-loop_NTPase"/>
</dbReference>
<dbReference type="GO" id="GO:0006271">
    <property type="term" value="P:DNA strand elongation involved in DNA replication"/>
    <property type="evidence" value="ECO:0007669"/>
    <property type="project" value="TreeGrafter"/>
</dbReference>
<evidence type="ECO:0000256" key="6">
    <source>
        <dbReference type="ARBA" id="ARBA00022840"/>
    </source>
</evidence>
<dbReference type="PRINTS" id="PR01663">
    <property type="entry name" value="MCMPROTEIN7"/>
</dbReference>
<evidence type="ECO:0000259" key="12">
    <source>
        <dbReference type="PROSITE" id="PS50051"/>
    </source>
</evidence>
<dbReference type="EMBL" id="UYYG01001172">
    <property type="protein sequence ID" value="VDN58787.1"/>
    <property type="molecule type" value="Genomic_DNA"/>
</dbReference>
<dbReference type="InterPro" id="IPR012340">
    <property type="entry name" value="NA-bd_OB-fold"/>
</dbReference>
<evidence type="ECO:0000313" key="14">
    <source>
        <dbReference type="Proteomes" id="UP000038040"/>
    </source>
</evidence>
<comment type="subcellular location">
    <subcellularLocation>
        <location evidence="1 11">Nucleus</location>
    </subcellularLocation>
</comment>
<comment type="catalytic activity">
    <reaction evidence="11">
        <text>ATP + H2O = ADP + phosphate + H(+)</text>
        <dbReference type="Rhea" id="RHEA:13065"/>
        <dbReference type="ChEBI" id="CHEBI:15377"/>
        <dbReference type="ChEBI" id="CHEBI:15378"/>
        <dbReference type="ChEBI" id="CHEBI:30616"/>
        <dbReference type="ChEBI" id="CHEBI:43474"/>
        <dbReference type="ChEBI" id="CHEBI:456216"/>
        <dbReference type="EC" id="3.6.4.12"/>
    </reaction>
</comment>
<dbReference type="WBParaSite" id="DME_0000496101-mRNA-1">
    <property type="protein sequence ID" value="DME_0000496101-mRNA-1"/>
    <property type="gene ID" value="DME_0000496101"/>
</dbReference>
<dbReference type="PROSITE" id="PS50051">
    <property type="entry name" value="MCM_2"/>
    <property type="match status" value="1"/>
</dbReference>
<organism evidence="14 16">
    <name type="scientific">Dracunculus medinensis</name>
    <name type="common">Guinea worm</name>
    <dbReference type="NCBI Taxonomy" id="318479"/>
    <lineage>
        <taxon>Eukaryota</taxon>
        <taxon>Metazoa</taxon>
        <taxon>Ecdysozoa</taxon>
        <taxon>Nematoda</taxon>
        <taxon>Chromadorea</taxon>
        <taxon>Rhabditida</taxon>
        <taxon>Spirurina</taxon>
        <taxon>Dracunculoidea</taxon>
        <taxon>Dracunculidae</taxon>
        <taxon>Dracunculus</taxon>
    </lineage>
</organism>
<dbReference type="Gene3D" id="2.20.28.10">
    <property type="match status" value="1"/>
</dbReference>
<dbReference type="CDD" id="cd17758">
    <property type="entry name" value="MCM7"/>
    <property type="match status" value="1"/>
</dbReference>
<reference evidence="16" key="1">
    <citation type="submission" date="2017-02" db="UniProtKB">
        <authorList>
            <consortium name="WormBaseParasite"/>
        </authorList>
    </citation>
    <scope>IDENTIFICATION</scope>
</reference>
<evidence type="ECO:0000313" key="15">
    <source>
        <dbReference type="Proteomes" id="UP000274756"/>
    </source>
</evidence>
<dbReference type="PRINTS" id="PR01657">
    <property type="entry name" value="MCMFAMILY"/>
</dbReference>
<dbReference type="Gene3D" id="3.40.50.300">
    <property type="entry name" value="P-loop containing nucleotide triphosphate hydrolases"/>
    <property type="match status" value="1"/>
</dbReference>
<dbReference type="Pfam" id="PF17855">
    <property type="entry name" value="MCM_lid"/>
    <property type="match status" value="1"/>
</dbReference>
<dbReference type="Pfam" id="PF17207">
    <property type="entry name" value="MCM_OB"/>
    <property type="match status" value="1"/>
</dbReference>